<reference evidence="1 2" key="1">
    <citation type="submission" date="2012-01" db="EMBL/GenBank/DDBJ databases">
        <title>Complete sequence of Desulfotomaculum gibsoniae DSM 7213.</title>
        <authorList>
            <consortium name="US DOE Joint Genome Institute"/>
            <person name="Lucas S."/>
            <person name="Han J."/>
            <person name="Lapidus A."/>
            <person name="Cheng J.-F."/>
            <person name="Goodwin L."/>
            <person name="Pitluck S."/>
            <person name="Peters L."/>
            <person name="Ovchinnikova G."/>
            <person name="Teshima H."/>
            <person name="Detter J.C."/>
            <person name="Han C."/>
            <person name="Tapia R."/>
            <person name="Land M."/>
            <person name="Hauser L."/>
            <person name="Kyrpides N."/>
            <person name="Ivanova N."/>
            <person name="Pagani I."/>
            <person name="Parshina S."/>
            <person name="Plugge C."/>
            <person name="Muyzer G."/>
            <person name="Kuever J."/>
            <person name="Ivanova A."/>
            <person name="Nazina T."/>
            <person name="Klenk H.-P."/>
            <person name="Brambilla E."/>
            <person name="Spring S."/>
            <person name="Stams A.F."/>
            <person name="Woyke T."/>
        </authorList>
    </citation>
    <scope>NUCLEOTIDE SEQUENCE [LARGE SCALE GENOMIC DNA]</scope>
    <source>
        <strain evidence="1 2">DSM 7213</strain>
    </source>
</reference>
<dbReference type="HOGENOM" id="CLU_2952868_0_0_9"/>
<dbReference type="AlphaFoldDB" id="R4KKD7"/>
<keyword evidence="2" id="KW-1185">Reference proteome</keyword>
<name>R4KKD7_9FIRM</name>
<evidence type="ECO:0000313" key="2">
    <source>
        <dbReference type="Proteomes" id="UP000013520"/>
    </source>
</evidence>
<evidence type="ECO:0000313" key="1">
    <source>
        <dbReference type="EMBL" id="AGL00091.1"/>
    </source>
</evidence>
<dbReference type="KEGG" id="dgi:Desgi_0524"/>
<sequence length="59" mass="6942">MPVFCANSCSKYKTYQGEGKFFLNVKFEQMTQDYGKEVMDIFNYYVENSFAAYPEKTPL</sequence>
<proteinExistence type="predicted"/>
<accession>R4KKD7</accession>
<dbReference type="STRING" id="767817.Desgi_0524"/>
<dbReference type="EMBL" id="CP003273">
    <property type="protein sequence ID" value="AGL00091.1"/>
    <property type="molecule type" value="Genomic_DNA"/>
</dbReference>
<organism evidence="1 2">
    <name type="scientific">Desulfoscipio gibsoniae DSM 7213</name>
    <dbReference type="NCBI Taxonomy" id="767817"/>
    <lineage>
        <taxon>Bacteria</taxon>
        <taxon>Bacillati</taxon>
        <taxon>Bacillota</taxon>
        <taxon>Clostridia</taxon>
        <taxon>Eubacteriales</taxon>
        <taxon>Desulfallaceae</taxon>
        <taxon>Desulfoscipio</taxon>
    </lineage>
</organism>
<dbReference type="Proteomes" id="UP000013520">
    <property type="component" value="Chromosome"/>
</dbReference>
<gene>
    <name evidence="1" type="ORF">Desgi_0524</name>
</gene>
<protein>
    <submittedName>
        <fullName evidence="1">Uncharacterized protein</fullName>
    </submittedName>
</protein>